<keyword evidence="3" id="KW-1185">Reference proteome</keyword>
<comment type="caution">
    <text evidence="2">The sequence shown here is derived from an EMBL/GenBank/DDBJ whole genome shotgun (WGS) entry which is preliminary data.</text>
</comment>
<evidence type="ECO:0000256" key="1">
    <source>
        <dbReference type="SAM" id="MobiDB-lite"/>
    </source>
</evidence>
<accession>A0A9P9J2E1</accession>
<reference evidence="2" key="1">
    <citation type="journal article" date="2021" name="Nat. Commun.">
        <title>Genetic determinants of endophytism in the Arabidopsis root mycobiome.</title>
        <authorList>
            <person name="Mesny F."/>
            <person name="Miyauchi S."/>
            <person name="Thiergart T."/>
            <person name="Pickel B."/>
            <person name="Atanasova L."/>
            <person name="Karlsson M."/>
            <person name="Huettel B."/>
            <person name="Barry K.W."/>
            <person name="Haridas S."/>
            <person name="Chen C."/>
            <person name="Bauer D."/>
            <person name="Andreopoulos W."/>
            <person name="Pangilinan J."/>
            <person name="LaButti K."/>
            <person name="Riley R."/>
            <person name="Lipzen A."/>
            <person name="Clum A."/>
            <person name="Drula E."/>
            <person name="Henrissat B."/>
            <person name="Kohler A."/>
            <person name="Grigoriev I.V."/>
            <person name="Martin F.M."/>
            <person name="Hacquard S."/>
        </authorList>
    </citation>
    <scope>NUCLEOTIDE SEQUENCE</scope>
    <source>
        <strain evidence="2">MPI-CAGE-AT-0147</strain>
    </source>
</reference>
<gene>
    <name evidence="2" type="ORF">EDB81DRAFT_934284</name>
</gene>
<proteinExistence type="predicted"/>
<feature type="region of interest" description="Disordered" evidence="1">
    <location>
        <begin position="56"/>
        <end position="76"/>
    </location>
</feature>
<sequence length="200" mass="22054">MSTQPPSENKIRKRHQGRSLKGFKHGIMISNHDGIQDGLYGHCYNISTRRYSGVPVHDSPGTTGEHSAGEDGGYNQGYNEGYKEGYTRGYGIGRNNRIAAEYAPDHATQNTQDLKPLPLIQSMTVEINGAVDPTPLITVRNSNIGDSRQVNIIGPVGVSALSPTARKGSSVRSARRSPTLTRVRWRSSLLQHSWTMRRNK</sequence>
<feature type="region of interest" description="Disordered" evidence="1">
    <location>
        <begin position="1"/>
        <end position="20"/>
    </location>
</feature>
<feature type="compositionally biased region" description="Basic residues" evidence="1">
    <location>
        <begin position="11"/>
        <end position="20"/>
    </location>
</feature>
<dbReference type="EMBL" id="JAGMUV010000008">
    <property type="protein sequence ID" value="KAH7146342.1"/>
    <property type="molecule type" value="Genomic_DNA"/>
</dbReference>
<protein>
    <submittedName>
        <fullName evidence="2">Uncharacterized protein</fullName>
    </submittedName>
</protein>
<evidence type="ECO:0000313" key="2">
    <source>
        <dbReference type="EMBL" id="KAH7146342.1"/>
    </source>
</evidence>
<dbReference type="Proteomes" id="UP000738349">
    <property type="component" value="Unassembled WGS sequence"/>
</dbReference>
<name>A0A9P9J2E1_9HYPO</name>
<dbReference type="AlphaFoldDB" id="A0A9P9J2E1"/>
<evidence type="ECO:0000313" key="3">
    <source>
        <dbReference type="Proteomes" id="UP000738349"/>
    </source>
</evidence>
<organism evidence="2 3">
    <name type="scientific">Dactylonectria macrodidyma</name>
    <dbReference type="NCBI Taxonomy" id="307937"/>
    <lineage>
        <taxon>Eukaryota</taxon>
        <taxon>Fungi</taxon>
        <taxon>Dikarya</taxon>
        <taxon>Ascomycota</taxon>
        <taxon>Pezizomycotina</taxon>
        <taxon>Sordariomycetes</taxon>
        <taxon>Hypocreomycetidae</taxon>
        <taxon>Hypocreales</taxon>
        <taxon>Nectriaceae</taxon>
        <taxon>Dactylonectria</taxon>
    </lineage>
</organism>